<dbReference type="SMART" id="SM00239">
    <property type="entry name" value="C2"/>
    <property type="match status" value="1"/>
</dbReference>
<reference evidence="9" key="1">
    <citation type="submission" date="2025-08" db="UniProtKB">
        <authorList>
            <consortium name="RefSeq"/>
        </authorList>
    </citation>
    <scope>IDENTIFICATION</scope>
    <source>
        <strain evidence="9">11010-0011.00</strain>
        <tissue evidence="9">Whole body</tissue>
    </source>
</reference>
<keyword evidence="4" id="KW-0072">Autophagy</keyword>
<name>A0A6J2TUH1_DROLE</name>
<evidence type="ECO:0000256" key="1">
    <source>
        <dbReference type="ARBA" id="ARBA00009278"/>
    </source>
</evidence>
<dbReference type="GO" id="GO:0006511">
    <property type="term" value="P:ubiquitin-dependent protein catabolic process"/>
    <property type="evidence" value="ECO:0007669"/>
    <property type="project" value="TreeGrafter"/>
</dbReference>
<dbReference type="SUPFAM" id="SSF46934">
    <property type="entry name" value="UBA-like"/>
    <property type="match status" value="1"/>
</dbReference>
<dbReference type="Gene3D" id="1.10.8.10">
    <property type="entry name" value="DNA helicase RuvA subunit, C-terminal domain"/>
    <property type="match status" value="1"/>
</dbReference>
<feature type="domain" description="CUE" evidence="7">
    <location>
        <begin position="230"/>
        <end position="273"/>
    </location>
</feature>
<dbReference type="InterPro" id="IPR009060">
    <property type="entry name" value="UBA-like_sf"/>
</dbReference>
<dbReference type="Proteomes" id="UP000504634">
    <property type="component" value="Unplaced"/>
</dbReference>
<dbReference type="GO" id="GO:0031624">
    <property type="term" value="F:ubiquitin conjugating enzyme binding"/>
    <property type="evidence" value="ECO:0007669"/>
    <property type="project" value="TreeGrafter"/>
</dbReference>
<feature type="domain" description="C2" evidence="6">
    <location>
        <begin position="44"/>
        <end position="165"/>
    </location>
</feature>
<dbReference type="GeneID" id="115628304"/>
<dbReference type="OrthoDB" id="9942608at2759"/>
<dbReference type="InterPro" id="IPR035892">
    <property type="entry name" value="C2_domain_sf"/>
</dbReference>
<keyword evidence="2" id="KW-0399">Innate immunity</keyword>
<proteinExistence type="inferred from homology"/>
<dbReference type="Gene3D" id="2.60.40.150">
    <property type="entry name" value="C2 domain"/>
    <property type="match status" value="1"/>
</dbReference>
<accession>A0A6J2TUH1</accession>
<evidence type="ECO:0000259" key="7">
    <source>
        <dbReference type="PROSITE" id="PS51140"/>
    </source>
</evidence>
<protein>
    <submittedName>
        <fullName evidence="9">Toll-interacting protein B-like</fullName>
    </submittedName>
</protein>
<keyword evidence="5" id="KW-0395">Inflammatory response</keyword>
<evidence type="ECO:0000313" key="8">
    <source>
        <dbReference type="Proteomes" id="UP000504634"/>
    </source>
</evidence>
<dbReference type="GO" id="GO:0006914">
    <property type="term" value="P:autophagy"/>
    <property type="evidence" value="ECO:0007669"/>
    <property type="project" value="UniProtKB-KW"/>
</dbReference>
<dbReference type="PROSITE" id="PS50004">
    <property type="entry name" value="C2"/>
    <property type="match status" value="1"/>
</dbReference>
<dbReference type="SUPFAM" id="SSF49562">
    <property type="entry name" value="C2 domain (Calcium/lipid-binding domain, CaLB)"/>
    <property type="match status" value="1"/>
</dbReference>
<organism evidence="8 9">
    <name type="scientific">Drosophila lebanonensis</name>
    <name type="common">Fruit fly</name>
    <name type="synonym">Scaptodrosophila lebanonensis</name>
    <dbReference type="NCBI Taxonomy" id="7225"/>
    <lineage>
        <taxon>Eukaryota</taxon>
        <taxon>Metazoa</taxon>
        <taxon>Ecdysozoa</taxon>
        <taxon>Arthropoda</taxon>
        <taxon>Hexapoda</taxon>
        <taxon>Insecta</taxon>
        <taxon>Pterygota</taxon>
        <taxon>Neoptera</taxon>
        <taxon>Endopterygota</taxon>
        <taxon>Diptera</taxon>
        <taxon>Brachycera</taxon>
        <taxon>Muscomorpha</taxon>
        <taxon>Ephydroidea</taxon>
        <taxon>Drosophilidae</taxon>
        <taxon>Scaptodrosophila</taxon>
    </lineage>
</organism>
<sequence>MAAITSIESVSDRWKQARVGELSQDFLRIGSADPSQNAASVQPTPAAANANWNPYPAQCLVPSHYGRLLITCVQAKLSRNYGITRMDPYVRIRVGNFVYETQTSQNGGKNPYWNRAIQCQLTAGIEIIHIEIYDECSFKMDELIAWADVPIPETLFQGKTHEGTYALSGKQGEGQEGSIDIVLSYSLQPFTYPIAGTSFLVGSNARPIVLTPVHQANMYQQAPPPQPIALSNEDFLQVREMFPNMDEQVVRTIFEANNGNKATTINCLLQLNE</sequence>
<dbReference type="GO" id="GO:0005737">
    <property type="term" value="C:cytoplasm"/>
    <property type="evidence" value="ECO:0007669"/>
    <property type="project" value="TreeGrafter"/>
</dbReference>
<dbReference type="SMART" id="SM00546">
    <property type="entry name" value="CUE"/>
    <property type="match status" value="1"/>
</dbReference>
<dbReference type="PROSITE" id="PS51140">
    <property type="entry name" value="CUE"/>
    <property type="match status" value="1"/>
</dbReference>
<dbReference type="Pfam" id="PF02845">
    <property type="entry name" value="CUE"/>
    <property type="match status" value="1"/>
</dbReference>
<dbReference type="Pfam" id="PF00168">
    <property type="entry name" value="C2"/>
    <property type="match status" value="1"/>
</dbReference>
<dbReference type="GO" id="GO:0043130">
    <property type="term" value="F:ubiquitin binding"/>
    <property type="evidence" value="ECO:0007669"/>
    <property type="project" value="InterPro"/>
</dbReference>
<gene>
    <name evidence="9" type="primary">LOC115628304</name>
</gene>
<dbReference type="PANTHER" id="PTHR16461:SF5">
    <property type="entry name" value="TOLL-INTERACTING PROTEIN"/>
    <property type="match status" value="1"/>
</dbReference>
<evidence type="ECO:0000256" key="2">
    <source>
        <dbReference type="ARBA" id="ARBA00022588"/>
    </source>
</evidence>
<evidence type="ECO:0000313" key="9">
    <source>
        <dbReference type="RefSeq" id="XP_030380211.1"/>
    </source>
</evidence>
<dbReference type="AlphaFoldDB" id="A0A6J2TUH1"/>
<evidence type="ECO:0000259" key="6">
    <source>
        <dbReference type="PROSITE" id="PS50004"/>
    </source>
</evidence>
<evidence type="ECO:0000256" key="3">
    <source>
        <dbReference type="ARBA" id="ARBA00022859"/>
    </source>
</evidence>
<dbReference type="InterPro" id="IPR000008">
    <property type="entry name" value="C2_dom"/>
</dbReference>
<dbReference type="GO" id="GO:0045087">
    <property type="term" value="P:innate immune response"/>
    <property type="evidence" value="ECO:0007669"/>
    <property type="project" value="UniProtKB-KW"/>
</dbReference>
<dbReference type="RefSeq" id="XP_030380211.1">
    <property type="nucleotide sequence ID" value="XM_030524351.1"/>
</dbReference>
<keyword evidence="3" id="KW-0391">Immunity</keyword>
<evidence type="ECO:0000256" key="4">
    <source>
        <dbReference type="ARBA" id="ARBA00023006"/>
    </source>
</evidence>
<keyword evidence="8" id="KW-1185">Reference proteome</keyword>
<dbReference type="InterPro" id="IPR003892">
    <property type="entry name" value="CUE"/>
</dbReference>
<dbReference type="PANTHER" id="PTHR16461">
    <property type="entry name" value="TOLL-INTERACTING PROTEIN"/>
    <property type="match status" value="1"/>
</dbReference>
<evidence type="ECO:0000256" key="5">
    <source>
        <dbReference type="ARBA" id="ARBA00023198"/>
    </source>
</evidence>
<comment type="similarity">
    <text evidence="1">Belongs to the tollip family.</text>
</comment>